<evidence type="ECO:0000313" key="3">
    <source>
        <dbReference type="Proteomes" id="UP000645257"/>
    </source>
</evidence>
<keyword evidence="3" id="KW-1185">Reference proteome</keyword>
<name>A0A918P4S3_9NEIS</name>
<feature type="domain" description="HTH araC/xylS-type" evidence="1">
    <location>
        <begin position="157"/>
        <end position="234"/>
    </location>
</feature>
<dbReference type="InterPro" id="IPR018060">
    <property type="entry name" value="HTH_AraC"/>
</dbReference>
<proteinExistence type="predicted"/>
<gene>
    <name evidence="2" type="ORF">GCM10011289_28970</name>
</gene>
<dbReference type="GO" id="GO:0043565">
    <property type="term" value="F:sequence-specific DNA binding"/>
    <property type="evidence" value="ECO:0007669"/>
    <property type="project" value="InterPro"/>
</dbReference>
<reference evidence="2" key="1">
    <citation type="journal article" date="2014" name="Int. J. Syst. Evol. Microbiol.">
        <title>Complete genome sequence of Corynebacterium casei LMG S-19264T (=DSM 44701T), isolated from a smear-ripened cheese.</title>
        <authorList>
            <consortium name="US DOE Joint Genome Institute (JGI-PGF)"/>
            <person name="Walter F."/>
            <person name="Albersmeier A."/>
            <person name="Kalinowski J."/>
            <person name="Ruckert C."/>
        </authorList>
    </citation>
    <scope>NUCLEOTIDE SEQUENCE</scope>
    <source>
        <strain evidence="2">KCTC 32182</strain>
    </source>
</reference>
<dbReference type="GO" id="GO:0003700">
    <property type="term" value="F:DNA-binding transcription factor activity"/>
    <property type="evidence" value="ECO:0007669"/>
    <property type="project" value="InterPro"/>
</dbReference>
<accession>A0A918P4S3</accession>
<protein>
    <recommendedName>
        <fullName evidence="1">HTH araC/xylS-type domain-containing protein</fullName>
    </recommendedName>
</protein>
<evidence type="ECO:0000313" key="2">
    <source>
        <dbReference type="EMBL" id="GGY23377.1"/>
    </source>
</evidence>
<dbReference type="AlphaFoldDB" id="A0A918P4S3"/>
<dbReference type="Proteomes" id="UP000645257">
    <property type="component" value="Unassembled WGS sequence"/>
</dbReference>
<dbReference type="PROSITE" id="PS01124">
    <property type="entry name" value="HTH_ARAC_FAMILY_2"/>
    <property type="match status" value="1"/>
</dbReference>
<dbReference type="Pfam" id="PF12833">
    <property type="entry name" value="HTH_18"/>
    <property type="match status" value="1"/>
</dbReference>
<evidence type="ECO:0000259" key="1">
    <source>
        <dbReference type="PROSITE" id="PS01124"/>
    </source>
</evidence>
<organism evidence="2 3">
    <name type="scientific">Paludibacterium paludis</name>
    <dbReference type="NCBI Taxonomy" id="1225769"/>
    <lineage>
        <taxon>Bacteria</taxon>
        <taxon>Pseudomonadati</taxon>
        <taxon>Pseudomonadota</taxon>
        <taxon>Betaproteobacteria</taxon>
        <taxon>Neisseriales</taxon>
        <taxon>Chromobacteriaceae</taxon>
        <taxon>Paludibacterium</taxon>
    </lineage>
</organism>
<comment type="caution">
    <text evidence="2">The sequence shown here is derived from an EMBL/GenBank/DDBJ whole genome shotgun (WGS) entry which is preliminary data.</text>
</comment>
<sequence>MTHFPASPLLSLSWFAGYEAGLVEHAGTGPLWRPFGASVVLAGSQSRPCTSWMPTDGRALMLCFTADIARRLFGVDPADIHDRFADARDVLDGQWRPLLNALLETQDDTEALAALERHLAPRWHAHSASALPSLRRIGRHWVERIALQAREWRRTHSPRQVERRVKAYSGRSLRQWQSLVKTEGVFFAARERYETGQPVDWAELAFDEGFADQAHLIRATRRITGFAPGEFARRFIEDESFWLYRLWV</sequence>
<dbReference type="EMBL" id="BMYX01000018">
    <property type="protein sequence ID" value="GGY23377.1"/>
    <property type="molecule type" value="Genomic_DNA"/>
</dbReference>
<reference evidence="2" key="2">
    <citation type="submission" date="2020-09" db="EMBL/GenBank/DDBJ databases">
        <authorList>
            <person name="Sun Q."/>
            <person name="Kim S."/>
        </authorList>
    </citation>
    <scope>NUCLEOTIDE SEQUENCE</scope>
    <source>
        <strain evidence="2">KCTC 32182</strain>
    </source>
</reference>
<dbReference type="Gene3D" id="1.10.10.60">
    <property type="entry name" value="Homeodomain-like"/>
    <property type="match status" value="1"/>
</dbReference>